<evidence type="ECO:0000256" key="3">
    <source>
        <dbReference type="ARBA" id="ARBA00022448"/>
    </source>
</evidence>
<comment type="subcellular location">
    <subcellularLocation>
        <location evidence="1">Cell membrane</location>
        <topology evidence="1">Peripheral membrane protein</topology>
    </subcellularLocation>
</comment>
<dbReference type="InterPro" id="IPR050388">
    <property type="entry name" value="ABC_Ni/Peptide_Import"/>
</dbReference>
<dbReference type="RefSeq" id="WP_208494906.1">
    <property type="nucleotide sequence ID" value="NZ_JAGFNP010000002.1"/>
</dbReference>
<keyword evidence="4" id="KW-1003">Cell membrane</keyword>
<keyword evidence="6 10" id="KW-0067">ATP-binding</keyword>
<dbReference type="PANTHER" id="PTHR43297">
    <property type="entry name" value="OLIGOPEPTIDE TRANSPORT ATP-BINDING PROTEIN APPD"/>
    <property type="match status" value="1"/>
</dbReference>
<evidence type="ECO:0000256" key="4">
    <source>
        <dbReference type="ARBA" id="ARBA00022475"/>
    </source>
</evidence>
<dbReference type="InterPro" id="IPR017871">
    <property type="entry name" value="ABC_transporter-like_CS"/>
</dbReference>
<feature type="domain" description="ABC transporter" evidence="9">
    <location>
        <begin position="284"/>
        <end position="523"/>
    </location>
</feature>
<dbReference type="InterPro" id="IPR003593">
    <property type="entry name" value="AAA+_ATPase"/>
</dbReference>
<comment type="caution">
    <text evidence="10">The sequence shown here is derived from an EMBL/GenBank/DDBJ whole genome shotgun (WGS) entry which is preliminary data.</text>
</comment>
<keyword evidence="5" id="KW-0547">Nucleotide-binding</keyword>
<sequence length="525" mass="55181">MSDPILDVRELRVAIGPDEAVRGVSFGIARGETVALVGASGAGKSLTAKAILGLLPRGAQASGSAVVDGTEVIGAGRAVLGELRGRALAYVPQDALTVLSPVHRVGDQIAGAIASVRGIGIEAARRAAIDALDTVGIPDPAARARDFPHQFSGGMRQRAVIALAAAASPKLIVADEPTTALDVRTRTQILDLLRDRCAATGAGMLIITHDLAVVDEYADRVLAIEGGRLLAEAAPERPAVAPRTELGASPTLLEVRDLTVEYHMSHVPLHHRLGIGRRRSSGDTGTSSGTRGRSGARAVDGVSFDIAAGETLALVGPSGSGKSSTAAAVLRLLKPAAGTIRFEGRDLTAMSDRELRALRPRFQPVLQDPYGSLSPRLSAGEAVAEPLRVQRRWDPEAGPNKVRELFALTGLDPELADRRPHELSGGQCQRVNIARALASEPRLLVLDEPTSALDAPLRRGIFELLIGLQERLGLSYLFICHDLEAVRGFAHRTAVIEHGRIVRSGPTQEVCDELGAVEATAAKAV</sequence>
<dbReference type="Gene3D" id="3.40.50.300">
    <property type="entry name" value="P-loop containing nucleotide triphosphate hydrolases"/>
    <property type="match status" value="2"/>
</dbReference>
<feature type="domain" description="ABC transporter" evidence="9">
    <location>
        <begin position="6"/>
        <end position="251"/>
    </location>
</feature>
<protein>
    <submittedName>
        <fullName evidence="10">ABC transporter ATP-binding protein</fullName>
    </submittedName>
</protein>
<dbReference type="InterPro" id="IPR027417">
    <property type="entry name" value="P-loop_NTPase"/>
</dbReference>
<dbReference type="CDD" id="cd03257">
    <property type="entry name" value="ABC_NikE_OppD_transporters"/>
    <property type="match status" value="2"/>
</dbReference>
<dbReference type="InterPro" id="IPR003439">
    <property type="entry name" value="ABC_transporter-like_ATP-bd"/>
</dbReference>
<dbReference type="SMART" id="SM00382">
    <property type="entry name" value="AAA"/>
    <property type="match status" value="2"/>
</dbReference>
<evidence type="ECO:0000256" key="1">
    <source>
        <dbReference type="ARBA" id="ARBA00004202"/>
    </source>
</evidence>
<evidence type="ECO:0000313" key="10">
    <source>
        <dbReference type="EMBL" id="MBO3732118.1"/>
    </source>
</evidence>
<evidence type="ECO:0000256" key="2">
    <source>
        <dbReference type="ARBA" id="ARBA00005417"/>
    </source>
</evidence>
<comment type="similarity">
    <text evidence="2">Belongs to the ABC transporter superfamily.</text>
</comment>
<reference evidence="10 11" key="1">
    <citation type="submission" date="2021-03" db="EMBL/GenBank/DDBJ databases">
        <title>Glycomyces sp. nov., a novel actinomycete isolated from soil.</title>
        <authorList>
            <person name="Yang X."/>
            <person name="Xu X."/>
        </authorList>
    </citation>
    <scope>NUCLEOTIDE SEQUENCE [LARGE SCALE GENOMIC DNA]</scope>
    <source>
        <strain evidence="10 11">NEAU-S30</strain>
    </source>
</reference>
<keyword evidence="7" id="KW-0472">Membrane</keyword>
<keyword evidence="3" id="KW-0813">Transport</keyword>
<organism evidence="10 11">
    <name type="scientific">Glycomyces niveus</name>
    <dbReference type="NCBI Taxonomy" id="2820287"/>
    <lineage>
        <taxon>Bacteria</taxon>
        <taxon>Bacillati</taxon>
        <taxon>Actinomycetota</taxon>
        <taxon>Actinomycetes</taxon>
        <taxon>Glycomycetales</taxon>
        <taxon>Glycomycetaceae</taxon>
        <taxon>Glycomyces</taxon>
    </lineage>
</organism>
<dbReference type="PANTHER" id="PTHR43297:SF2">
    <property type="entry name" value="DIPEPTIDE TRANSPORT ATP-BINDING PROTEIN DPPD"/>
    <property type="match status" value="1"/>
</dbReference>
<dbReference type="SUPFAM" id="SSF52540">
    <property type="entry name" value="P-loop containing nucleoside triphosphate hydrolases"/>
    <property type="match status" value="2"/>
</dbReference>
<dbReference type="EMBL" id="JAGFNP010000002">
    <property type="protein sequence ID" value="MBO3732118.1"/>
    <property type="molecule type" value="Genomic_DNA"/>
</dbReference>
<evidence type="ECO:0000256" key="8">
    <source>
        <dbReference type="SAM" id="MobiDB-lite"/>
    </source>
</evidence>
<evidence type="ECO:0000259" key="9">
    <source>
        <dbReference type="PROSITE" id="PS50893"/>
    </source>
</evidence>
<evidence type="ECO:0000313" key="11">
    <source>
        <dbReference type="Proteomes" id="UP000681341"/>
    </source>
</evidence>
<dbReference type="PROSITE" id="PS00211">
    <property type="entry name" value="ABC_TRANSPORTER_1"/>
    <property type="match status" value="2"/>
</dbReference>
<evidence type="ECO:0000256" key="7">
    <source>
        <dbReference type="ARBA" id="ARBA00023136"/>
    </source>
</evidence>
<keyword evidence="11" id="KW-1185">Reference proteome</keyword>
<dbReference type="Pfam" id="PF00005">
    <property type="entry name" value="ABC_tran"/>
    <property type="match status" value="2"/>
</dbReference>
<accession>A0ABS3U026</accession>
<proteinExistence type="inferred from homology"/>
<feature type="compositionally biased region" description="Low complexity" evidence="8">
    <location>
        <begin position="282"/>
        <end position="295"/>
    </location>
</feature>
<dbReference type="GO" id="GO:0005524">
    <property type="term" value="F:ATP binding"/>
    <property type="evidence" value="ECO:0007669"/>
    <property type="project" value="UniProtKB-KW"/>
</dbReference>
<evidence type="ECO:0000256" key="6">
    <source>
        <dbReference type="ARBA" id="ARBA00022840"/>
    </source>
</evidence>
<gene>
    <name evidence="10" type="ORF">J5V16_04730</name>
</gene>
<dbReference type="PROSITE" id="PS50893">
    <property type="entry name" value="ABC_TRANSPORTER_2"/>
    <property type="match status" value="2"/>
</dbReference>
<feature type="region of interest" description="Disordered" evidence="8">
    <location>
        <begin position="274"/>
        <end position="296"/>
    </location>
</feature>
<name>A0ABS3U026_9ACTN</name>
<dbReference type="Proteomes" id="UP000681341">
    <property type="component" value="Unassembled WGS sequence"/>
</dbReference>
<evidence type="ECO:0000256" key="5">
    <source>
        <dbReference type="ARBA" id="ARBA00022741"/>
    </source>
</evidence>